<dbReference type="InterPro" id="IPR051531">
    <property type="entry name" value="N-acetyltransferase"/>
</dbReference>
<dbReference type="SUPFAM" id="SSF55729">
    <property type="entry name" value="Acyl-CoA N-acyltransferases (Nat)"/>
    <property type="match status" value="1"/>
</dbReference>
<organism evidence="2 3">
    <name type="scientific">Nocardia mexicana</name>
    <dbReference type="NCBI Taxonomy" id="279262"/>
    <lineage>
        <taxon>Bacteria</taxon>
        <taxon>Bacillati</taxon>
        <taxon>Actinomycetota</taxon>
        <taxon>Actinomycetes</taxon>
        <taxon>Mycobacteriales</taxon>
        <taxon>Nocardiaceae</taxon>
        <taxon>Nocardia</taxon>
    </lineage>
</organism>
<dbReference type="GO" id="GO:0016747">
    <property type="term" value="F:acyltransferase activity, transferring groups other than amino-acyl groups"/>
    <property type="evidence" value="ECO:0007669"/>
    <property type="project" value="InterPro"/>
</dbReference>
<dbReference type="Pfam" id="PF13302">
    <property type="entry name" value="Acetyltransf_3"/>
    <property type="match status" value="1"/>
</dbReference>
<gene>
    <name evidence="2" type="ORF">DFR68_10664</name>
</gene>
<dbReference type="PANTHER" id="PTHR43792:SF13">
    <property type="entry name" value="ACETYLTRANSFERASE"/>
    <property type="match status" value="1"/>
</dbReference>
<dbReference type="RefSeq" id="WP_068028279.1">
    <property type="nucleotide sequence ID" value="NZ_QQAZ01000006.1"/>
</dbReference>
<dbReference type="STRING" id="1210089.GCA_001613165_06389"/>
<dbReference type="EMBL" id="QQAZ01000006">
    <property type="protein sequence ID" value="RDI49630.1"/>
    <property type="molecule type" value="Genomic_DNA"/>
</dbReference>
<feature type="domain" description="N-acetyltransferase" evidence="1">
    <location>
        <begin position="17"/>
        <end position="175"/>
    </location>
</feature>
<dbReference type="PANTHER" id="PTHR43792">
    <property type="entry name" value="GNAT FAMILY, PUTATIVE (AFU_ORTHOLOGUE AFUA_3G00765)-RELATED-RELATED"/>
    <property type="match status" value="1"/>
</dbReference>
<evidence type="ECO:0000313" key="3">
    <source>
        <dbReference type="Proteomes" id="UP000255355"/>
    </source>
</evidence>
<proteinExistence type="predicted"/>
<dbReference type="InterPro" id="IPR000182">
    <property type="entry name" value="GNAT_dom"/>
</dbReference>
<evidence type="ECO:0000313" key="2">
    <source>
        <dbReference type="EMBL" id="RDI49630.1"/>
    </source>
</evidence>
<dbReference type="PROSITE" id="PS51186">
    <property type="entry name" value="GNAT"/>
    <property type="match status" value="1"/>
</dbReference>
<dbReference type="OrthoDB" id="4543915at2"/>
<dbReference type="Proteomes" id="UP000255355">
    <property type="component" value="Unassembled WGS sequence"/>
</dbReference>
<dbReference type="Gene3D" id="3.40.630.30">
    <property type="match status" value="1"/>
</dbReference>
<keyword evidence="3" id="KW-1185">Reference proteome</keyword>
<keyword evidence="2" id="KW-0808">Transferase</keyword>
<reference evidence="2 3" key="1">
    <citation type="submission" date="2018-07" db="EMBL/GenBank/DDBJ databases">
        <title>Genomic Encyclopedia of Type Strains, Phase IV (KMG-IV): sequencing the most valuable type-strain genomes for metagenomic binning, comparative biology and taxonomic classification.</title>
        <authorList>
            <person name="Goeker M."/>
        </authorList>
    </citation>
    <scope>NUCLEOTIDE SEQUENCE [LARGE SCALE GENOMIC DNA]</scope>
    <source>
        <strain evidence="2 3">DSM 44952</strain>
    </source>
</reference>
<sequence length="175" mass="19309">MSSQSAPVIADLIGDRVLLRRWTVADIAAVRDGHRRPHWAADFPADGDRVIADLLAENPAWTGEYGHRLIVERASDLVVGSIGLFWPPHDGRVEIGYGTVPSRRGRGYAAESTRLLATFALTDPLVHTVYANVERANPASIRVLEKAGFERSTEEPDGATERWSHTGFRPKACRK</sequence>
<accession>A0A370H0U5</accession>
<comment type="caution">
    <text evidence="2">The sequence shown here is derived from an EMBL/GenBank/DDBJ whole genome shotgun (WGS) entry which is preliminary data.</text>
</comment>
<evidence type="ECO:0000259" key="1">
    <source>
        <dbReference type="PROSITE" id="PS51186"/>
    </source>
</evidence>
<dbReference type="InterPro" id="IPR016181">
    <property type="entry name" value="Acyl_CoA_acyltransferase"/>
</dbReference>
<protein>
    <submittedName>
        <fullName evidence="2">RimJ/RimL family protein N-acetyltransferase</fullName>
    </submittedName>
</protein>
<dbReference type="AlphaFoldDB" id="A0A370H0U5"/>
<name>A0A370H0U5_9NOCA</name>